<reference evidence="2 3" key="1">
    <citation type="submission" date="2020-02" db="EMBL/GenBank/DDBJ databases">
        <authorList>
            <person name="Ma Q."/>
            <person name="Huang Y."/>
            <person name="Song X."/>
            <person name="Pei D."/>
        </authorList>
    </citation>
    <scope>NUCLEOTIDE SEQUENCE [LARGE SCALE GENOMIC DNA]</scope>
    <source>
        <strain evidence="2">Sxm20200214</strain>
        <tissue evidence="2">Leaf</tissue>
    </source>
</reference>
<dbReference type="InterPro" id="IPR053223">
    <property type="entry name" value="Prob_Methyltransferase"/>
</dbReference>
<dbReference type="OrthoDB" id="1865543at2759"/>
<comment type="caution">
    <text evidence="2">The sequence shown here is derived from an EMBL/GenBank/DDBJ whole genome shotgun (WGS) entry which is preliminary data.</text>
</comment>
<proteinExistence type="predicted"/>
<dbReference type="PANTHER" id="PTHR44067">
    <property type="entry name" value="S-ADENOSYL-L-METHIONINE-DEPENDENT METHYLTRANSFERASE SUPERFAMILY PROTEIN-RELATED"/>
    <property type="match status" value="1"/>
</dbReference>
<keyword evidence="1" id="KW-0175">Coiled coil</keyword>
<accession>A0A8X7QNZ2</accession>
<dbReference type="AlphaFoldDB" id="A0A8X7QNZ2"/>
<dbReference type="PANTHER" id="PTHR44067:SF9">
    <property type="entry name" value="F22F7.17 PROTEIN"/>
    <property type="match status" value="1"/>
</dbReference>
<evidence type="ECO:0000313" key="3">
    <source>
        <dbReference type="Proteomes" id="UP000886595"/>
    </source>
</evidence>
<dbReference type="Proteomes" id="UP000886595">
    <property type="component" value="Unassembled WGS sequence"/>
</dbReference>
<evidence type="ECO:0000313" key="2">
    <source>
        <dbReference type="EMBL" id="KAG2273042.1"/>
    </source>
</evidence>
<feature type="coiled-coil region" evidence="1">
    <location>
        <begin position="64"/>
        <end position="98"/>
    </location>
</feature>
<evidence type="ECO:0000256" key="1">
    <source>
        <dbReference type="SAM" id="Coils"/>
    </source>
</evidence>
<dbReference type="EMBL" id="JAAMPC010000013">
    <property type="protein sequence ID" value="KAG2273042.1"/>
    <property type="molecule type" value="Genomic_DNA"/>
</dbReference>
<gene>
    <name evidence="2" type="ORF">Bca52824_067597</name>
</gene>
<sequence>MAGLQLILGLVVITVSLSCLYRFHSAGYFLHNEDICRTIYTIKEVKNSEGFDLKALHDRVDDVLEKMDYLYDKLEKTVKEMEKSKDGSKREIKRFLEDEVMKPFYHAHIGLRQIRLPNPEGIRNSTEKEEPLINKFLTEEIRKYITPRRIVLGRRRCLTRASMTYQKPYPINESLWKLPDDRNVRWGNYLCRNFACLSSKTLKGLHQMHWMF</sequence>
<name>A0A8X7QNZ2_BRACI</name>
<protein>
    <submittedName>
        <fullName evidence="2">Uncharacterized protein</fullName>
    </submittedName>
</protein>
<organism evidence="2 3">
    <name type="scientific">Brassica carinata</name>
    <name type="common">Ethiopian mustard</name>
    <name type="synonym">Abyssinian cabbage</name>
    <dbReference type="NCBI Taxonomy" id="52824"/>
    <lineage>
        <taxon>Eukaryota</taxon>
        <taxon>Viridiplantae</taxon>
        <taxon>Streptophyta</taxon>
        <taxon>Embryophyta</taxon>
        <taxon>Tracheophyta</taxon>
        <taxon>Spermatophyta</taxon>
        <taxon>Magnoliopsida</taxon>
        <taxon>eudicotyledons</taxon>
        <taxon>Gunneridae</taxon>
        <taxon>Pentapetalae</taxon>
        <taxon>rosids</taxon>
        <taxon>malvids</taxon>
        <taxon>Brassicales</taxon>
        <taxon>Brassicaceae</taxon>
        <taxon>Brassiceae</taxon>
        <taxon>Brassica</taxon>
    </lineage>
</organism>
<keyword evidence="3" id="KW-1185">Reference proteome</keyword>